<gene>
    <name evidence="7" type="ORF">FWILDA_LOCUS6703</name>
</gene>
<keyword evidence="8" id="KW-1185">Reference proteome</keyword>
<reference evidence="7" key="1">
    <citation type="submission" date="2022-08" db="EMBL/GenBank/DDBJ databases">
        <authorList>
            <person name="Kallberg Y."/>
            <person name="Tangrot J."/>
            <person name="Rosling A."/>
        </authorList>
    </citation>
    <scope>NUCLEOTIDE SEQUENCE</scope>
    <source>
        <strain evidence="7">Wild A</strain>
    </source>
</reference>
<dbReference type="InterPro" id="IPR032914">
    <property type="entry name" value="Vam6/VPS39/TRAP1"/>
</dbReference>
<dbReference type="GO" id="GO:0016020">
    <property type="term" value="C:membrane"/>
    <property type="evidence" value="ECO:0007669"/>
    <property type="project" value="TreeGrafter"/>
</dbReference>
<evidence type="ECO:0000256" key="3">
    <source>
        <dbReference type="ARBA" id="ARBA00022490"/>
    </source>
</evidence>
<dbReference type="EMBL" id="CAMKVN010001242">
    <property type="protein sequence ID" value="CAI2174658.1"/>
    <property type="molecule type" value="Genomic_DNA"/>
</dbReference>
<dbReference type="Proteomes" id="UP001153678">
    <property type="component" value="Unassembled WGS sequence"/>
</dbReference>
<dbReference type="SUPFAM" id="SSF50978">
    <property type="entry name" value="WD40 repeat-like"/>
    <property type="match status" value="1"/>
</dbReference>
<dbReference type="AlphaFoldDB" id="A0A9W4SPP1"/>
<evidence type="ECO:0000256" key="1">
    <source>
        <dbReference type="ARBA" id="ARBA00004496"/>
    </source>
</evidence>
<sequence length="272" mass="30592">MSYTPFSLQTLINALPLEDSHQATQSSGGGSRLFGGRESNRTGAGSRLTNSIGWGNKDSQVTVESVEAWENNLYIGTSDGQLIHYLLDDQVLSKDNIPSNFLLSKQALGWKRKVEQSTLSFYSLPEMTALPTTNFPWIKGVTCFCHDTSKEGKLERDGSVKICVMKKRMLHIYSLTDRYVEETSMQVPDGAITACQYGPYVFVADLHQYKIINLLTKRMEIVQPYLSSNGDSFNPIVTVIRDGEFLLVLPANDHILIYDYQLVLLFNLIYNI</sequence>
<dbReference type="PANTHER" id="PTHR12894:SF27">
    <property type="entry name" value="TRANSFORMING GROWTH FACTOR-BETA RECEPTOR-ASSOCIATED PROTEIN 1"/>
    <property type="match status" value="1"/>
</dbReference>
<dbReference type="PANTHER" id="PTHR12894">
    <property type="entry name" value="CNH DOMAIN CONTAINING"/>
    <property type="match status" value="1"/>
</dbReference>
<dbReference type="OrthoDB" id="10258882at2759"/>
<name>A0A9W4SPP1_9GLOM</name>
<feature type="region of interest" description="Disordered" evidence="5">
    <location>
        <begin position="21"/>
        <end position="51"/>
    </location>
</feature>
<dbReference type="GO" id="GO:0006914">
    <property type="term" value="P:autophagy"/>
    <property type="evidence" value="ECO:0007669"/>
    <property type="project" value="TreeGrafter"/>
</dbReference>
<evidence type="ECO:0000256" key="4">
    <source>
        <dbReference type="ARBA" id="ARBA00022927"/>
    </source>
</evidence>
<evidence type="ECO:0000313" key="7">
    <source>
        <dbReference type="EMBL" id="CAI2174658.1"/>
    </source>
</evidence>
<dbReference type="InterPro" id="IPR001180">
    <property type="entry name" value="CNH_dom"/>
</dbReference>
<protein>
    <submittedName>
        <fullName evidence="7">16433_t:CDS:1</fullName>
    </submittedName>
</protein>
<comment type="caution">
    <text evidence="7">The sequence shown here is derived from an EMBL/GenBank/DDBJ whole genome shotgun (WGS) entry which is preliminary data.</text>
</comment>
<feature type="domain" description="CNH" evidence="6">
    <location>
        <begin position="60"/>
        <end position="272"/>
    </location>
</feature>
<evidence type="ECO:0000313" key="8">
    <source>
        <dbReference type="Proteomes" id="UP001153678"/>
    </source>
</evidence>
<evidence type="ECO:0000256" key="5">
    <source>
        <dbReference type="SAM" id="MobiDB-lite"/>
    </source>
</evidence>
<dbReference type="GO" id="GO:0015031">
    <property type="term" value="P:protein transport"/>
    <property type="evidence" value="ECO:0007669"/>
    <property type="project" value="UniProtKB-KW"/>
</dbReference>
<keyword evidence="2" id="KW-0813">Transport</keyword>
<dbReference type="InterPro" id="IPR036322">
    <property type="entry name" value="WD40_repeat_dom_sf"/>
</dbReference>
<proteinExistence type="predicted"/>
<keyword evidence="4" id="KW-0653">Protein transport</keyword>
<dbReference type="GO" id="GO:0005737">
    <property type="term" value="C:cytoplasm"/>
    <property type="evidence" value="ECO:0007669"/>
    <property type="project" value="UniProtKB-SubCell"/>
</dbReference>
<evidence type="ECO:0000256" key="2">
    <source>
        <dbReference type="ARBA" id="ARBA00022448"/>
    </source>
</evidence>
<organism evidence="7 8">
    <name type="scientific">Funneliformis geosporum</name>
    <dbReference type="NCBI Taxonomy" id="1117311"/>
    <lineage>
        <taxon>Eukaryota</taxon>
        <taxon>Fungi</taxon>
        <taxon>Fungi incertae sedis</taxon>
        <taxon>Mucoromycota</taxon>
        <taxon>Glomeromycotina</taxon>
        <taxon>Glomeromycetes</taxon>
        <taxon>Glomerales</taxon>
        <taxon>Glomeraceae</taxon>
        <taxon>Funneliformis</taxon>
    </lineage>
</organism>
<feature type="compositionally biased region" description="Polar residues" evidence="5">
    <location>
        <begin position="41"/>
        <end position="51"/>
    </location>
</feature>
<comment type="subcellular location">
    <subcellularLocation>
        <location evidence="1">Cytoplasm</location>
    </subcellularLocation>
</comment>
<keyword evidence="3" id="KW-0963">Cytoplasm</keyword>
<dbReference type="PROSITE" id="PS50219">
    <property type="entry name" value="CNH"/>
    <property type="match status" value="1"/>
</dbReference>
<evidence type="ECO:0000259" key="6">
    <source>
        <dbReference type="PROSITE" id="PS50219"/>
    </source>
</evidence>
<accession>A0A9W4SPP1</accession>
<dbReference type="GO" id="GO:0034058">
    <property type="term" value="P:endosomal vesicle fusion"/>
    <property type="evidence" value="ECO:0007669"/>
    <property type="project" value="TreeGrafter"/>
</dbReference>